<dbReference type="Proteomes" id="UP000635565">
    <property type="component" value="Unassembled WGS sequence"/>
</dbReference>
<reference evidence="1 2" key="1">
    <citation type="journal article" date="2021" name="Int. J. Syst. Evol. Microbiol.">
        <title>Reticulibacter mediterranei gen. nov., sp. nov., within the new family Reticulibacteraceae fam. nov., and Ktedonospora formicarum gen. nov., sp. nov., Ktedonobacter robiniae sp. nov., Dictyobacter formicarum sp. nov. and Dictyobacter arantiisoli sp. nov., belonging to the class Ktedonobacteria.</title>
        <authorList>
            <person name="Yabe S."/>
            <person name="Zheng Y."/>
            <person name="Wang C.M."/>
            <person name="Sakai Y."/>
            <person name="Abe K."/>
            <person name="Yokota A."/>
            <person name="Donadio S."/>
            <person name="Cavaletti L."/>
            <person name="Monciardini P."/>
        </authorList>
    </citation>
    <scope>NUCLEOTIDE SEQUENCE [LARGE SCALE GENOMIC DNA]</scope>
    <source>
        <strain evidence="1 2">SOSP1-9</strain>
    </source>
</reference>
<evidence type="ECO:0000313" key="2">
    <source>
        <dbReference type="Proteomes" id="UP000635565"/>
    </source>
</evidence>
<dbReference type="EMBL" id="BNJJ01000010">
    <property type="protein sequence ID" value="GHO85978.1"/>
    <property type="molecule type" value="Genomic_DNA"/>
</dbReference>
<organism evidence="1 2">
    <name type="scientific">Dictyobacter formicarum</name>
    <dbReference type="NCBI Taxonomy" id="2778368"/>
    <lineage>
        <taxon>Bacteria</taxon>
        <taxon>Bacillati</taxon>
        <taxon>Chloroflexota</taxon>
        <taxon>Ktedonobacteria</taxon>
        <taxon>Ktedonobacterales</taxon>
        <taxon>Dictyobacteraceae</taxon>
        <taxon>Dictyobacter</taxon>
    </lineage>
</organism>
<protein>
    <submittedName>
        <fullName evidence="1">Uncharacterized protein</fullName>
    </submittedName>
</protein>
<evidence type="ECO:0000313" key="1">
    <source>
        <dbReference type="EMBL" id="GHO85978.1"/>
    </source>
</evidence>
<comment type="caution">
    <text evidence="1">The sequence shown here is derived from an EMBL/GenBank/DDBJ whole genome shotgun (WGS) entry which is preliminary data.</text>
</comment>
<accession>A0ABQ3VJH7</accession>
<proteinExistence type="predicted"/>
<name>A0ABQ3VJH7_9CHLR</name>
<gene>
    <name evidence="1" type="ORF">KSZ_39840</name>
</gene>
<keyword evidence="2" id="KW-1185">Reference proteome</keyword>
<sequence>MTEREYCTRLTKKEYSPAGRKVAPEGEAGHGPAGKKIASEYSSSVQIIKNTYLLFDIPVSLSAVKHIRIVLMAGKGRVKRM</sequence>